<reference evidence="4 5" key="1">
    <citation type="submission" date="2024-09" db="EMBL/GenBank/DDBJ databases">
        <title>Genome sequencing and assembly of Phytophthora oleae, isolate VK10A, causative agent of rot of olive drupes.</title>
        <authorList>
            <person name="Conti Taguali S."/>
            <person name="Riolo M."/>
            <person name="La Spada F."/>
            <person name="Cacciola S.O."/>
            <person name="Dionisio G."/>
        </authorList>
    </citation>
    <scope>NUCLEOTIDE SEQUENCE [LARGE SCALE GENOMIC DNA]</scope>
    <source>
        <strain evidence="4 5">VK10A</strain>
    </source>
</reference>
<evidence type="ECO:0000313" key="4">
    <source>
        <dbReference type="EMBL" id="KAL3665538.1"/>
    </source>
</evidence>
<dbReference type="Proteomes" id="UP001632037">
    <property type="component" value="Unassembled WGS sequence"/>
</dbReference>
<dbReference type="AlphaFoldDB" id="A0ABD3FF03"/>
<feature type="region of interest" description="Disordered" evidence="2">
    <location>
        <begin position="172"/>
        <end position="201"/>
    </location>
</feature>
<feature type="domain" description="Myb/SANT-like DNA-binding" evidence="3">
    <location>
        <begin position="19"/>
        <end position="89"/>
    </location>
</feature>
<evidence type="ECO:0000256" key="1">
    <source>
        <dbReference type="SAM" id="Coils"/>
    </source>
</evidence>
<feature type="coiled-coil region" evidence="1">
    <location>
        <begin position="251"/>
        <end position="278"/>
    </location>
</feature>
<keyword evidence="1" id="KW-0175">Coiled coil</keyword>
<sequence length="281" mass="30299">MVIMKPRGRPPADGNCIVWTEPLVENLLRLRFETYSDPTATAKGSKLTRHSWPKVAAQLTEQNNGDEVSVQQCRNKLKVLKKKWLAYHAGLASEPMCIALMDTYWGGDNHEAMADESPRQSRPSPEYQQQVKKPRLTLTSPSQTSLPPIAPAPTPVSLALAPSVLPASTAAPTQAAEVASPTSSTDSTVNAGTGSSTATPAQLLDVGTSQGFMDIVSAAVETSGPKDNHSGGNADASKLEKLIDARFAMVLERQEKQLKLAEEQNQLLARILGALQRNEHR</sequence>
<dbReference type="Pfam" id="PF13837">
    <property type="entry name" value="Myb_DNA-bind_4"/>
    <property type="match status" value="1"/>
</dbReference>
<dbReference type="InterPro" id="IPR044822">
    <property type="entry name" value="Myb_DNA-bind_4"/>
</dbReference>
<feature type="compositionally biased region" description="Polar residues" evidence="2">
    <location>
        <begin position="180"/>
        <end position="200"/>
    </location>
</feature>
<protein>
    <recommendedName>
        <fullName evidence="3">Myb/SANT-like DNA-binding domain-containing protein</fullName>
    </recommendedName>
</protein>
<evidence type="ECO:0000256" key="2">
    <source>
        <dbReference type="SAM" id="MobiDB-lite"/>
    </source>
</evidence>
<name>A0ABD3FF03_9STRA</name>
<feature type="compositionally biased region" description="Polar residues" evidence="2">
    <location>
        <begin position="120"/>
        <end position="146"/>
    </location>
</feature>
<organism evidence="4 5">
    <name type="scientific">Phytophthora oleae</name>
    <dbReference type="NCBI Taxonomy" id="2107226"/>
    <lineage>
        <taxon>Eukaryota</taxon>
        <taxon>Sar</taxon>
        <taxon>Stramenopiles</taxon>
        <taxon>Oomycota</taxon>
        <taxon>Peronosporomycetes</taxon>
        <taxon>Peronosporales</taxon>
        <taxon>Peronosporaceae</taxon>
        <taxon>Phytophthora</taxon>
    </lineage>
</organism>
<dbReference type="Gene3D" id="1.10.10.60">
    <property type="entry name" value="Homeodomain-like"/>
    <property type="match status" value="1"/>
</dbReference>
<accession>A0ABD3FF03</accession>
<evidence type="ECO:0000313" key="5">
    <source>
        <dbReference type="Proteomes" id="UP001632037"/>
    </source>
</evidence>
<feature type="region of interest" description="Disordered" evidence="2">
    <location>
        <begin position="111"/>
        <end position="151"/>
    </location>
</feature>
<dbReference type="EMBL" id="JBIMZQ010000020">
    <property type="protein sequence ID" value="KAL3665538.1"/>
    <property type="molecule type" value="Genomic_DNA"/>
</dbReference>
<comment type="caution">
    <text evidence="4">The sequence shown here is derived from an EMBL/GenBank/DDBJ whole genome shotgun (WGS) entry which is preliminary data.</text>
</comment>
<keyword evidence="5" id="KW-1185">Reference proteome</keyword>
<gene>
    <name evidence="4" type="ORF">V7S43_009573</name>
</gene>
<proteinExistence type="predicted"/>
<evidence type="ECO:0000259" key="3">
    <source>
        <dbReference type="Pfam" id="PF13837"/>
    </source>
</evidence>